<dbReference type="AlphaFoldDB" id="A0ABD7HM45"/>
<dbReference type="RefSeq" id="WP_119596490.1">
    <property type="nucleotide sequence ID" value="NZ_QXBN01000012.1"/>
</dbReference>
<evidence type="ECO:0000313" key="1">
    <source>
        <dbReference type="EMBL" id="RIT36844.1"/>
    </source>
</evidence>
<gene>
    <name evidence="1" type="ORF">D2E76_16465</name>
</gene>
<organism evidence="1 2">
    <name type="scientific">Mycobacteroides abscessus</name>
    <dbReference type="NCBI Taxonomy" id="36809"/>
    <lineage>
        <taxon>Bacteria</taxon>
        <taxon>Bacillati</taxon>
        <taxon>Actinomycetota</taxon>
        <taxon>Actinomycetes</taxon>
        <taxon>Mycobacteriales</taxon>
        <taxon>Mycobacteriaceae</taxon>
        <taxon>Mycobacteroides</taxon>
    </lineage>
</organism>
<comment type="caution">
    <text evidence="1">The sequence shown here is derived from an EMBL/GenBank/DDBJ whole genome shotgun (WGS) entry which is preliminary data.</text>
</comment>
<proteinExistence type="predicted"/>
<evidence type="ECO:0000313" key="2">
    <source>
        <dbReference type="Proteomes" id="UP000284557"/>
    </source>
</evidence>
<sequence length="137" mass="15461">MIDLADEVLDHDEVALFRTGEQKPWAYARLDKDLMEAAKGIPLAEVPEEQGCDPVSAAMFEMLTPDFSDRAKRSTVGYNSRLVREAVEAADDYASAKAEQDRLRVVKERADADYSAATERVNQIWDRESDRLFGHPK</sequence>
<protein>
    <submittedName>
        <fullName evidence="1">Uncharacterized protein</fullName>
    </submittedName>
</protein>
<dbReference type="EMBL" id="QXBN01000012">
    <property type="protein sequence ID" value="RIT36844.1"/>
    <property type="molecule type" value="Genomic_DNA"/>
</dbReference>
<name>A0ABD7HM45_9MYCO</name>
<accession>A0ABD7HM45</accession>
<reference evidence="1 2" key="1">
    <citation type="submission" date="2018-08" db="EMBL/GenBank/DDBJ databases">
        <title>Linezolid Resistance in Mycobacterium abscessus: MIC Distribution and Comprehensive Investigation of Resistance Mechanisms.</title>
        <authorList>
            <person name="Ye M."/>
            <person name="Xu L."/>
            <person name="Zou Y."/>
            <person name="Li B."/>
            <person name="Guo Q."/>
            <person name="Zhang Y."/>
            <person name="Zhan M."/>
            <person name="Xu B."/>
            <person name="Yu F."/>
            <person name="Zhang Z."/>
            <person name="Chu H."/>
        </authorList>
    </citation>
    <scope>NUCLEOTIDE SEQUENCE [LARGE SCALE GENOMIC DNA]</scope>
    <source>
        <strain evidence="1 2">G143</strain>
    </source>
</reference>
<dbReference type="Proteomes" id="UP000284557">
    <property type="component" value="Unassembled WGS sequence"/>
</dbReference>